<dbReference type="STRING" id="62062.ENSHHUP00000029471"/>
<feature type="chain" id="PRO_5021338044" description="IQ motif and Sec7 domain ArfGEF 2a" evidence="2">
    <location>
        <begin position="23"/>
        <end position="271"/>
    </location>
</feature>
<dbReference type="Proteomes" id="UP000314982">
    <property type="component" value="Unassembled WGS sequence"/>
</dbReference>
<dbReference type="PANTHER" id="PTHR10663:SF314">
    <property type="entry name" value="IQ MOTIF AND SEC7 DOMAIN-CONTAINING PROTEIN 2"/>
    <property type="match status" value="1"/>
</dbReference>
<dbReference type="PROSITE" id="PS50096">
    <property type="entry name" value="IQ"/>
    <property type="match status" value="1"/>
</dbReference>
<keyword evidence="4" id="KW-1185">Reference proteome</keyword>
<evidence type="ECO:0008006" key="5">
    <source>
        <dbReference type="Google" id="ProtNLM"/>
    </source>
</evidence>
<reference evidence="4" key="1">
    <citation type="submission" date="2018-06" db="EMBL/GenBank/DDBJ databases">
        <title>Genome assembly of Danube salmon.</title>
        <authorList>
            <person name="Macqueen D.J."/>
            <person name="Gundappa M.K."/>
        </authorList>
    </citation>
    <scope>NUCLEOTIDE SEQUENCE [LARGE SCALE GENOMIC DNA]</scope>
</reference>
<evidence type="ECO:0000256" key="1">
    <source>
        <dbReference type="SAM" id="MobiDB-lite"/>
    </source>
</evidence>
<name>A0A4W5LT85_9TELE</name>
<dbReference type="Ensembl" id="ENSHHUT00000030694.1">
    <property type="protein sequence ID" value="ENSHHUP00000029471.1"/>
    <property type="gene ID" value="ENSHHUG00000018787.1"/>
</dbReference>
<proteinExistence type="predicted"/>
<dbReference type="PANTHER" id="PTHR10663">
    <property type="entry name" value="GUANYL-NUCLEOTIDE EXCHANGE FACTOR"/>
    <property type="match status" value="1"/>
</dbReference>
<keyword evidence="2" id="KW-0732">Signal</keyword>
<reference evidence="3" key="2">
    <citation type="submission" date="2025-08" db="UniProtKB">
        <authorList>
            <consortium name="Ensembl"/>
        </authorList>
    </citation>
    <scope>IDENTIFICATION</scope>
</reference>
<feature type="region of interest" description="Disordered" evidence="1">
    <location>
        <begin position="198"/>
        <end position="237"/>
    </location>
</feature>
<dbReference type="GeneTree" id="ENSGT00940000159667"/>
<evidence type="ECO:0000256" key="2">
    <source>
        <dbReference type="SAM" id="SignalP"/>
    </source>
</evidence>
<accession>A0A4W5LT85</accession>
<organism evidence="3 4">
    <name type="scientific">Hucho hucho</name>
    <name type="common">huchen</name>
    <dbReference type="NCBI Taxonomy" id="62062"/>
    <lineage>
        <taxon>Eukaryota</taxon>
        <taxon>Metazoa</taxon>
        <taxon>Chordata</taxon>
        <taxon>Craniata</taxon>
        <taxon>Vertebrata</taxon>
        <taxon>Euteleostomi</taxon>
        <taxon>Actinopterygii</taxon>
        <taxon>Neopterygii</taxon>
        <taxon>Teleostei</taxon>
        <taxon>Protacanthopterygii</taxon>
        <taxon>Salmoniformes</taxon>
        <taxon>Salmonidae</taxon>
        <taxon>Salmoninae</taxon>
        <taxon>Hucho</taxon>
    </lineage>
</organism>
<feature type="region of interest" description="Disordered" evidence="1">
    <location>
        <begin position="31"/>
        <end position="92"/>
    </location>
</feature>
<evidence type="ECO:0000313" key="4">
    <source>
        <dbReference type="Proteomes" id="UP000314982"/>
    </source>
</evidence>
<sequence>PPSLSFLSLFLRLFTLLSPYLSSLFSPLSLSPSPSIPSSVEEPQRGDTGSFSDSTCSQGPYLSSSDHRYSSGHGPLGHHPQGPPVAPSSPASLAWAQRTWHQPASLALRKQEEEDNRRCKALSDSYELSTDLQDKKVEMLERKYGGYLLSRRAARTIQTAFRQYRMNQNFEQLRSSASESRMTRRIILSDMRLQHSFDERQGQEVQQGQRYPHPGGHPGEEEMQAGSPPRCQGDGEEYTHLDETFSKQVRVGNTPGRDLLQKIISQVMVTY</sequence>
<reference evidence="3" key="3">
    <citation type="submission" date="2025-09" db="UniProtKB">
        <authorList>
            <consortium name="Ensembl"/>
        </authorList>
    </citation>
    <scope>IDENTIFICATION</scope>
</reference>
<feature type="signal peptide" evidence="2">
    <location>
        <begin position="1"/>
        <end position="22"/>
    </location>
</feature>
<evidence type="ECO:0000313" key="3">
    <source>
        <dbReference type="Ensembl" id="ENSHHUP00000029471.1"/>
    </source>
</evidence>
<dbReference type="GO" id="GO:0030036">
    <property type="term" value="P:actin cytoskeleton organization"/>
    <property type="evidence" value="ECO:0007669"/>
    <property type="project" value="TreeGrafter"/>
</dbReference>
<feature type="compositionally biased region" description="Polar residues" evidence="1">
    <location>
        <begin position="47"/>
        <end position="64"/>
    </location>
</feature>
<dbReference type="AlphaFoldDB" id="A0A4W5LT85"/>
<protein>
    <recommendedName>
        <fullName evidence="5">IQ motif and Sec7 domain ArfGEF 2a</fullName>
    </recommendedName>
</protein>